<dbReference type="AlphaFoldDB" id="A0A4U1G8E1"/>
<proteinExistence type="predicted"/>
<name>A0A4U1G8E1_9SPHI</name>
<dbReference type="EMBL" id="SWDX01000005">
    <property type="protein sequence ID" value="TKC60157.1"/>
    <property type="molecule type" value="Genomic_DNA"/>
</dbReference>
<organism evidence="1 2">
    <name type="scientific">Pedobacter hiemivivus</name>
    <dbReference type="NCBI Taxonomy" id="2530454"/>
    <lineage>
        <taxon>Bacteria</taxon>
        <taxon>Pseudomonadati</taxon>
        <taxon>Bacteroidota</taxon>
        <taxon>Sphingobacteriia</taxon>
        <taxon>Sphingobacteriales</taxon>
        <taxon>Sphingobacteriaceae</taxon>
        <taxon>Pedobacter</taxon>
    </lineage>
</organism>
<comment type="caution">
    <text evidence="1">The sequence shown here is derived from an EMBL/GenBank/DDBJ whole genome shotgun (WGS) entry which is preliminary data.</text>
</comment>
<dbReference type="Proteomes" id="UP000309594">
    <property type="component" value="Unassembled WGS sequence"/>
</dbReference>
<evidence type="ECO:0008006" key="3">
    <source>
        <dbReference type="Google" id="ProtNLM"/>
    </source>
</evidence>
<reference evidence="1 2" key="1">
    <citation type="submission" date="2019-04" db="EMBL/GenBank/DDBJ databases">
        <title>Pedobacter sp. RP-1-16 sp. nov., isolated from Arctic soil.</title>
        <authorList>
            <person name="Dahal R.H."/>
            <person name="Kim D.-U."/>
        </authorList>
    </citation>
    <scope>NUCLEOTIDE SEQUENCE [LARGE SCALE GENOMIC DNA]</scope>
    <source>
        <strain evidence="1 2">RP-1-16</strain>
    </source>
</reference>
<protein>
    <recommendedName>
        <fullName evidence="3">RHS repeat-associated core domain-containing protein</fullName>
    </recommendedName>
</protein>
<gene>
    <name evidence="1" type="ORF">FBD94_14680</name>
</gene>
<dbReference type="Gene3D" id="2.180.10.10">
    <property type="entry name" value="RHS repeat-associated core"/>
    <property type="match status" value="1"/>
</dbReference>
<evidence type="ECO:0000313" key="1">
    <source>
        <dbReference type="EMBL" id="TKC60157.1"/>
    </source>
</evidence>
<sequence>MGRWNTPDPLAEKFISWTPYNYTMNNPIVFIDPSGMAAEYNWADGKYYDNGKEVTFDQALASHGINAGGTNNDEPPIDLFGSTANPGSAFHQVPKNWEYSVGDGHANADGIQYVDENGVPQLAKSANEVNIVLAQNSPEWKKAMAEGKEITLTIYACNAGSNEFYEHNGKKITRNKSIAQKISEAYPNVTVIAADGFVQYGWDKGTAKIKGVQNHNNNNGGYITIRNGEKVAKKQQAYISPGVTKELHKTKLK</sequence>
<evidence type="ECO:0000313" key="2">
    <source>
        <dbReference type="Proteomes" id="UP000309594"/>
    </source>
</evidence>
<accession>A0A4U1G8E1</accession>